<evidence type="ECO:0000256" key="5">
    <source>
        <dbReference type="ARBA" id="ARBA00023274"/>
    </source>
</evidence>
<dbReference type="GO" id="GO:0003735">
    <property type="term" value="F:structural constituent of ribosome"/>
    <property type="evidence" value="ECO:0007669"/>
    <property type="project" value="InterPro"/>
</dbReference>
<dbReference type="EMBL" id="MHRQ01000022">
    <property type="protein sequence ID" value="OHA26309.1"/>
    <property type="molecule type" value="Genomic_DNA"/>
</dbReference>
<comment type="function">
    <text evidence="7">With S5 and S12 plays an important role in translational accuracy.</text>
</comment>
<dbReference type="SUPFAM" id="SSF55174">
    <property type="entry name" value="Alpha-L RNA-binding motif"/>
    <property type="match status" value="1"/>
</dbReference>
<dbReference type="SMART" id="SM01390">
    <property type="entry name" value="Ribosomal_S4"/>
    <property type="match status" value="1"/>
</dbReference>
<reference evidence="10 11" key="1">
    <citation type="journal article" date="2016" name="Nat. Commun.">
        <title>Thousands of microbial genomes shed light on interconnected biogeochemical processes in an aquifer system.</title>
        <authorList>
            <person name="Anantharaman K."/>
            <person name="Brown C.T."/>
            <person name="Hug L.A."/>
            <person name="Sharon I."/>
            <person name="Castelle C.J."/>
            <person name="Probst A.J."/>
            <person name="Thomas B.C."/>
            <person name="Singh A."/>
            <person name="Wilkins M.J."/>
            <person name="Karaoz U."/>
            <person name="Brodie E.L."/>
            <person name="Williams K.H."/>
            <person name="Hubbard S.S."/>
            <person name="Banfield J.F."/>
        </authorList>
    </citation>
    <scope>NUCLEOTIDE SEQUENCE [LARGE SCALE GENOMIC DNA]</scope>
</reference>
<dbReference type="InterPro" id="IPR001912">
    <property type="entry name" value="Ribosomal_uS4_N"/>
</dbReference>
<dbReference type="STRING" id="1802312.A3C06_04690"/>
<evidence type="ECO:0000256" key="1">
    <source>
        <dbReference type="ARBA" id="ARBA00007465"/>
    </source>
</evidence>
<keyword evidence="2 7" id="KW-0699">rRNA-binding</keyword>
<accession>A0A1G2MSV5</accession>
<dbReference type="InterPro" id="IPR002942">
    <property type="entry name" value="S4_RNA-bd"/>
</dbReference>
<dbReference type="InterPro" id="IPR022801">
    <property type="entry name" value="Ribosomal_uS4"/>
</dbReference>
<dbReference type="PANTHER" id="PTHR11831:SF4">
    <property type="entry name" value="SMALL RIBOSOMAL SUBUNIT PROTEIN US4M"/>
    <property type="match status" value="1"/>
</dbReference>
<feature type="domain" description="Small ribosomal subunit protein uS4 N-terminal" evidence="9">
    <location>
        <begin position="1"/>
        <end position="92"/>
    </location>
</feature>
<comment type="function">
    <text evidence="7">One of the primary rRNA binding proteins, it binds directly to 16S rRNA where it nucleates assembly of the body of the 30S subunit.</text>
</comment>
<dbReference type="Pfam" id="PF01479">
    <property type="entry name" value="S4"/>
    <property type="match status" value="1"/>
</dbReference>
<dbReference type="GO" id="GO:0042274">
    <property type="term" value="P:ribosomal small subunit biogenesis"/>
    <property type="evidence" value="ECO:0007669"/>
    <property type="project" value="TreeGrafter"/>
</dbReference>
<comment type="similarity">
    <text evidence="1 7">Belongs to the universal ribosomal protein uS4 family.</text>
</comment>
<dbReference type="AlphaFoldDB" id="A0A1G2MSV5"/>
<keyword evidence="5 7" id="KW-0687">Ribonucleoprotein</keyword>
<comment type="subunit">
    <text evidence="7">Part of the 30S ribosomal subunit. Contacts protein S5. The interaction surface between S4 and S5 is involved in control of translational fidelity.</text>
</comment>
<evidence type="ECO:0000256" key="3">
    <source>
        <dbReference type="ARBA" id="ARBA00022884"/>
    </source>
</evidence>
<dbReference type="InterPro" id="IPR005709">
    <property type="entry name" value="Ribosomal_uS4_bac-type"/>
</dbReference>
<dbReference type="PANTHER" id="PTHR11831">
    <property type="entry name" value="30S 40S RIBOSOMAL PROTEIN"/>
    <property type="match status" value="1"/>
</dbReference>
<name>A0A1G2MSV5_9BACT</name>
<dbReference type="GO" id="GO:0006412">
    <property type="term" value="P:translation"/>
    <property type="evidence" value="ECO:0007669"/>
    <property type="project" value="UniProtKB-UniRule"/>
</dbReference>
<dbReference type="InterPro" id="IPR036986">
    <property type="entry name" value="S4_RNA-bd_sf"/>
</dbReference>
<evidence type="ECO:0000256" key="7">
    <source>
        <dbReference type="HAMAP-Rule" id="MF_01306"/>
    </source>
</evidence>
<evidence type="ECO:0000313" key="11">
    <source>
        <dbReference type="Proteomes" id="UP000177565"/>
    </source>
</evidence>
<proteinExistence type="inferred from homology"/>
<evidence type="ECO:0000313" key="10">
    <source>
        <dbReference type="EMBL" id="OHA26309.1"/>
    </source>
</evidence>
<dbReference type="Gene3D" id="1.10.1050.10">
    <property type="entry name" value="Ribosomal Protein S4 Delta 41, Chain A, domain 1"/>
    <property type="match status" value="1"/>
</dbReference>
<dbReference type="CDD" id="cd00165">
    <property type="entry name" value="S4"/>
    <property type="match status" value="1"/>
</dbReference>
<feature type="domain" description="RNA-binding S4" evidence="8">
    <location>
        <begin position="93"/>
        <end position="159"/>
    </location>
</feature>
<gene>
    <name evidence="7" type="primary">rpsD</name>
    <name evidence="10" type="ORF">A3C06_04690</name>
</gene>
<evidence type="ECO:0000259" key="8">
    <source>
        <dbReference type="SMART" id="SM00363"/>
    </source>
</evidence>
<keyword evidence="3 7" id="KW-0694">RNA-binding</keyword>
<dbReference type="NCBIfam" id="NF003717">
    <property type="entry name" value="PRK05327.1"/>
    <property type="match status" value="1"/>
</dbReference>
<dbReference type="GO" id="GO:0015935">
    <property type="term" value="C:small ribosomal subunit"/>
    <property type="evidence" value="ECO:0007669"/>
    <property type="project" value="InterPro"/>
</dbReference>
<dbReference type="GO" id="GO:0019843">
    <property type="term" value="F:rRNA binding"/>
    <property type="evidence" value="ECO:0007669"/>
    <property type="project" value="UniProtKB-UniRule"/>
</dbReference>
<sequence length="203" mass="23305">MLIKSKYKIARRLGVPVFEKTQTAKFALSLTRRSERATKRPRALTDYGKQLLEKQKVRYTYLMNERQLKKNVRQVLAKKGIKQDERLYEILETRLDSVTYRLGFGPTRLAVRQLVNHGHICVNGKRVDIPSCALYVGDVVSVRPGSLPKKVFVTLDERLKDLSVPAWLALDTEKKQGTIKGVPKLTRGESGLDFNTVLEFYKR</sequence>
<organism evidence="10 11">
    <name type="scientific">Candidatus Taylorbacteria bacterium RIFCSPHIGHO2_02_FULL_46_13</name>
    <dbReference type="NCBI Taxonomy" id="1802312"/>
    <lineage>
        <taxon>Bacteria</taxon>
        <taxon>Candidatus Tayloriibacteriota</taxon>
    </lineage>
</organism>
<evidence type="ECO:0000256" key="6">
    <source>
        <dbReference type="ARBA" id="ARBA00035254"/>
    </source>
</evidence>
<evidence type="ECO:0000256" key="4">
    <source>
        <dbReference type="ARBA" id="ARBA00022980"/>
    </source>
</evidence>
<dbReference type="FunFam" id="3.10.290.10:FF:000001">
    <property type="entry name" value="30S ribosomal protein S4"/>
    <property type="match status" value="1"/>
</dbReference>
<protein>
    <recommendedName>
        <fullName evidence="6 7">Small ribosomal subunit protein uS4</fullName>
    </recommendedName>
</protein>
<evidence type="ECO:0000256" key="2">
    <source>
        <dbReference type="ARBA" id="ARBA00022730"/>
    </source>
</evidence>
<dbReference type="Proteomes" id="UP000177565">
    <property type="component" value="Unassembled WGS sequence"/>
</dbReference>
<dbReference type="SMART" id="SM00363">
    <property type="entry name" value="S4"/>
    <property type="match status" value="1"/>
</dbReference>
<dbReference type="Pfam" id="PF00163">
    <property type="entry name" value="Ribosomal_S4"/>
    <property type="match status" value="1"/>
</dbReference>
<keyword evidence="4 7" id="KW-0689">Ribosomal protein</keyword>
<comment type="caution">
    <text evidence="10">The sequence shown here is derived from an EMBL/GenBank/DDBJ whole genome shotgun (WGS) entry which is preliminary data.</text>
</comment>
<dbReference type="Gene3D" id="3.10.290.10">
    <property type="entry name" value="RNA-binding S4 domain"/>
    <property type="match status" value="1"/>
</dbReference>
<evidence type="ECO:0000259" key="9">
    <source>
        <dbReference type="SMART" id="SM01390"/>
    </source>
</evidence>
<dbReference type="HAMAP" id="MF_01306_B">
    <property type="entry name" value="Ribosomal_uS4_B"/>
    <property type="match status" value="1"/>
</dbReference>
<dbReference type="PROSITE" id="PS50889">
    <property type="entry name" value="S4"/>
    <property type="match status" value="1"/>
</dbReference>